<keyword evidence="5" id="KW-0998">Cell outer membrane</keyword>
<dbReference type="PROSITE" id="PS51257">
    <property type="entry name" value="PROKAR_LIPOPROTEIN"/>
    <property type="match status" value="1"/>
</dbReference>
<keyword evidence="4" id="KW-0564">Palmitate</keyword>
<proteinExistence type="predicted"/>
<dbReference type="InterPro" id="IPR032831">
    <property type="entry name" value="LptM_cons"/>
</dbReference>
<evidence type="ECO:0000313" key="8">
    <source>
        <dbReference type="EMBL" id="SPF28817.1"/>
    </source>
</evidence>
<feature type="signal peptide" evidence="7">
    <location>
        <begin position="1"/>
        <end position="17"/>
    </location>
</feature>
<evidence type="ECO:0000256" key="2">
    <source>
        <dbReference type="ARBA" id="ARBA00022729"/>
    </source>
</evidence>
<evidence type="ECO:0000256" key="4">
    <source>
        <dbReference type="ARBA" id="ARBA00023139"/>
    </source>
</evidence>
<dbReference type="EMBL" id="OMKW01000002">
    <property type="protein sequence ID" value="SPF28817.1"/>
    <property type="molecule type" value="Genomic_DNA"/>
</dbReference>
<evidence type="ECO:0008006" key="10">
    <source>
        <dbReference type="Google" id="ProtNLM"/>
    </source>
</evidence>
<sequence>MMRIVTVLLIAALAVSACGRKGPPVAPTETAQG</sequence>
<dbReference type="GO" id="GO:0009279">
    <property type="term" value="C:cell outer membrane"/>
    <property type="evidence" value="ECO:0007669"/>
    <property type="project" value="UniProtKB-SubCell"/>
</dbReference>
<dbReference type="Proteomes" id="UP000244932">
    <property type="component" value="Unassembled WGS sequence"/>
</dbReference>
<feature type="chain" id="PRO_5015320962" description="Lipoprotein" evidence="7">
    <location>
        <begin position="18"/>
        <end position="33"/>
    </location>
</feature>
<gene>
    <name evidence="8" type="ORF">POI8812_01120</name>
</gene>
<protein>
    <recommendedName>
        <fullName evidence="10">Lipoprotein</fullName>
    </recommendedName>
</protein>
<accession>A0A2R8A9A8</accession>
<keyword evidence="2 7" id="KW-0732">Signal</keyword>
<comment type="subcellular location">
    <subcellularLocation>
        <location evidence="1">Cell outer membrane</location>
        <topology evidence="1">Lipid-anchor</topology>
    </subcellularLocation>
</comment>
<keyword evidence="9" id="KW-1185">Reference proteome</keyword>
<name>A0A2R8A9A8_9RHOB</name>
<evidence type="ECO:0000256" key="6">
    <source>
        <dbReference type="ARBA" id="ARBA00023288"/>
    </source>
</evidence>
<keyword evidence="6" id="KW-0449">Lipoprotein</keyword>
<evidence type="ECO:0000256" key="1">
    <source>
        <dbReference type="ARBA" id="ARBA00004459"/>
    </source>
</evidence>
<reference evidence="8 9" key="1">
    <citation type="submission" date="2018-03" db="EMBL/GenBank/DDBJ databases">
        <authorList>
            <person name="Keele B.F."/>
        </authorList>
    </citation>
    <scope>NUCLEOTIDE SEQUENCE [LARGE SCALE GENOMIC DNA]</scope>
    <source>
        <strain evidence="8 9">CeCT 8812</strain>
    </source>
</reference>
<evidence type="ECO:0000256" key="5">
    <source>
        <dbReference type="ARBA" id="ARBA00023237"/>
    </source>
</evidence>
<dbReference type="AlphaFoldDB" id="A0A2R8A9A8"/>
<organism evidence="8 9">
    <name type="scientific">Pontivivens insulae</name>
    <dbReference type="NCBI Taxonomy" id="1639689"/>
    <lineage>
        <taxon>Bacteria</taxon>
        <taxon>Pseudomonadati</taxon>
        <taxon>Pseudomonadota</taxon>
        <taxon>Alphaproteobacteria</taxon>
        <taxon>Rhodobacterales</taxon>
        <taxon>Paracoccaceae</taxon>
        <taxon>Pontivivens</taxon>
    </lineage>
</organism>
<evidence type="ECO:0000313" key="9">
    <source>
        <dbReference type="Proteomes" id="UP000244932"/>
    </source>
</evidence>
<dbReference type="NCBIfam" id="NF047847">
    <property type="entry name" value="SS_mature_LptM"/>
    <property type="match status" value="1"/>
</dbReference>
<evidence type="ECO:0000256" key="7">
    <source>
        <dbReference type="SAM" id="SignalP"/>
    </source>
</evidence>
<evidence type="ECO:0000256" key="3">
    <source>
        <dbReference type="ARBA" id="ARBA00023136"/>
    </source>
</evidence>
<keyword evidence="3" id="KW-0472">Membrane</keyword>